<organism evidence="2 3">
    <name type="scientific">Quercus lobata</name>
    <name type="common">Valley oak</name>
    <dbReference type="NCBI Taxonomy" id="97700"/>
    <lineage>
        <taxon>Eukaryota</taxon>
        <taxon>Viridiplantae</taxon>
        <taxon>Streptophyta</taxon>
        <taxon>Embryophyta</taxon>
        <taxon>Tracheophyta</taxon>
        <taxon>Spermatophyta</taxon>
        <taxon>Magnoliopsida</taxon>
        <taxon>eudicotyledons</taxon>
        <taxon>Gunneridae</taxon>
        <taxon>Pentapetalae</taxon>
        <taxon>rosids</taxon>
        <taxon>fabids</taxon>
        <taxon>Fagales</taxon>
        <taxon>Fagaceae</taxon>
        <taxon>Quercus</taxon>
    </lineage>
</organism>
<feature type="compositionally biased region" description="Basic and acidic residues" evidence="1">
    <location>
        <begin position="70"/>
        <end position="82"/>
    </location>
</feature>
<name>A0A7N2MSF6_QUELO</name>
<dbReference type="EnsemblPlants" id="QL10p051499:mrna">
    <property type="protein sequence ID" value="QL10p051499:mrna"/>
    <property type="gene ID" value="QL10p051499"/>
</dbReference>
<sequence>MCIGSGMGAVVVFERGMLLITSATLDESFDDEDSKMKSYITRQFKKFMKNANGKGFDKDCRQSSSSQFKGQDKGKKDAKEGDVVEEEELVESKFEKMDDQDDIYTAYEKLYKLSEKHEKLYRLTTKKLSDVELDREELFTKFDEANQTIGALRFENNFLAEKTKKLEAELCQVRAQMERTSSAKLDEMLSI</sequence>
<accession>A0A7N2MSF6</accession>
<evidence type="ECO:0000256" key="1">
    <source>
        <dbReference type="SAM" id="MobiDB-lite"/>
    </source>
</evidence>
<keyword evidence="3" id="KW-1185">Reference proteome</keyword>
<protein>
    <submittedName>
        <fullName evidence="2">Uncharacterized protein</fullName>
    </submittedName>
</protein>
<dbReference type="Proteomes" id="UP000594261">
    <property type="component" value="Chromosome 10"/>
</dbReference>
<dbReference type="EMBL" id="LRBV02000010">
    <property type="status" value="NOT_ANNOTATED_CDS"/>
    <property type="molecule type" value="Genomic_DNA"/>
</dbReference>
<proteinExistence type="predicted"/>
<dbReference type="Gramene" id="QL10p051499:mrna">
    <property type="protein sequence ID" value="QL10p051499:mrna"/>
    <property type="gene ID" value="QL10p051499"/>
</dbReference>
<reference evidence="2" key="2">
    <citation type="submission" date="2021-01" db="UniProtKB">
        <authorList>
            <consortium name="EnsemblPlants"/>
        </authorList>
    </citation>
    <scope>IDENTIFICATION</scope>
</reference>
<dbReference type="InParanoid" id="A0A7N2MSF6"/>
<reference evidence="2 3" key="1">
    <citation type="journal article" date="2016" name="G3 (Bethesda)">
        <title>First Draft Assembly and Annotation of the Genome of a California Endemic Oak Quercus lobata Nee (Fagaceae).</title>
        <authorList>
            <person name="Sork V.L."/>
            <person name="Fitz-Gibbon S.T."/>
            <person name="Puiu D."/>
            <person name="Crepeau M."/>
            <person name="Gugger P.F."/>
            <person name="Sherman R."/>
            <person name="Stevens K."/>
            <person name="Langley C.H."/>
            <person name="Pellegrini M."/>
            <person name="Salzberg S.L."/>
        </authorList>
    </citation>
    <scope>NUCLEOTIDE SEQUENCE [LARGE SCALE GENOMIC DNA]</scope>
    <source>
        <strain evidence="2 3">cv. SW786</strain>
    </source>
</reference>
<dbReference type="AlphaFoldDB" id="A0A7N2MSF6"/>
<feature type="region of interest" description="Disordered" evidence="1">
    <location>
        <begin position="55"/>
        <end position="83"/>
    </location>
</feature>
<evidence type="ECO:0000313" key="2">
    <source>
        <dbReference type="EnsemblPlants" id="QL10p051499:mrna"/>
    </source>
</evidence>
<evidence type="ECO:0000313" key="3">
    <source>
        <dbReference type="Proteomes" id="UP000594261"/>
    </source>
</evidence>